<dbReference type="InterPro" id="IPR027417">
    <property type="entry name" value="P-loop_NTPase"/>
</dbReference>
<dbReference type="InterPro" id="IPR003593">
    <property type="entry name" value="AAA+_ATPase"/>
</dbReference>
<comment type="similarity">
    <text evidence="1">Belongs to the ABC transporter superfamily.</text>
</comment>
<dbReference type="PANTHER" id="PTHR45772">
    <property type="entry name" value="CONSERVED COMPONENT OF ABC TRANSPORTER FOR NATURAL AMINO ACIDS-RELATED"/>
    <property type="match status" value="1"/>
</dbReference>
<evidence type="ECO:0000256" key="2">
    <source>
        <dbReference type="ARBA" id="ARBA00022448"/>
    </source>
</evidence>
<gene>
    <name evidence="6" type="ORF">J5Y06_06560</name>
</gene>
<evidence type="ECO:0000313" key="6">
    <source>
        <dbReference type="EMBL" id="MBP0438305.1"/>
    </source>
</evidence>
<dbReference type="InterPro" id="IPR017871">
    <property type="entry name" value="ABC_transporter-like_CS"/>
</dbReference>
<sequence>MTLHNETSLASRAAGALPAHGSTLLQARDVFKNYGPIKVLKNVNLDLAQGERHVVIGPNGAGKSTLFKVLSGELPPTSGTITLRNEDVSTQKGYRRVRKGVGRSFQVARVFLEMTALDNVAVSIEAREANCGRNGGFLALSTPRAIIDEALGLLSDLGLYAVKDTQGAVLAHGDRKRLELAMSLALKPKILMLDEPTAGMSPTDRAAAVNLIDRIVRDNQLSLLLTEHDMGVVFQLGTRLSVLHYGEVVVSGEPDVVRADPLVREIYLGRKSGHA</sequence>
<dbReference type="EMBL" id="JAGIYY010000001">
    <property type="protein sequence ID" value="MBP0438305.1"/>
    <property type="molecule type" value="Genomic_DNA"/>
</dbReference>
<comment type="caution">
    <text evidence="6">The sequence shown here is derived from an EMBL/GenBank/DDBJ whole genome shotgun (WGS) entry which is preliminary data.</text>
</comment>
<dbReference type="AlphaFoldDB" id="A0A8J7QYI4"/>
<dbReference type="Pfam" id="PF00005">
    <property type="entry name" value="ABC_tran"/>
    <property type="match status" value="1"/>
</dbReference>
<dbReference type="SMART" id="SM00382">
    <property type="entry name" value="AAA"/>
    <property type="match status" value="1"/>
</dbReference>
<feature type="domain" description="ABC transporter" evidence="5">
    <location>
        <begin position="25"/>
        <end position="270"/>
    </location>
</feature>
<reference evidence="6" key="1">
    <citation type="submission" date="2021-03" db="EMBL/GenBank/DDBJ databases">
        <title>Genome sequencing and assembly of Tianweitania sediminis.</title>
        <authorList>
            <person name="Chhetri G."/>
        </authorList>
    </citation>
    <scope>NUCLEOTIDE SEQUENCE</scope>
    <source>
        <strain evidence="6">Z8</strain>
    </source>
</reference>
<keyword evidence="3" id="KW-0547">Nucleotide-binding</keyword>
<keyword evidence="7" id="KW-1185">Reference proteome</keyword>
<dbReference type="Proteomes" id="UP000666240">
    <property type="component" value="Unassembled WGS sequence"/>
</dbReference>
<protein>
    <submittedName>
        <fullName evidence="6">ABC transporter ATP-binding protein</fullName>
    </submittedName>
</protein>
<dbReference type="PROSITE" id="PS00211">
    <property type="entry name" value="ABC_TRANSPORTER_1"/>
    <property type="match status" value="1"/>
</dbReference>
<name>A0A8J7QYI4_9HYPH</name>
<organism evidence="6 7">
    <name type="scientific">Tianweitania sediminis</name>
    <dbReference type="NCBI Taxonomy" id="1502156"/>
    <lineage>
        <taxon>Bacteria</taxon>
        <taxon>Pseudomonadati</taxon>
        <taxon>Pseudomonadota</taxon>
        <taxon>Alphaproteobacteria</taxon>
        <taxon>Hyphomicrobiales</taxon>
        <taxon>Phyllobacteriaceae</taxon>
        <taxon>Tianweitania</taxon>
    </lineage>
</organism>
<evidence type="ECO:0000256" key="4">
    <source>
        <dbReference type="ARBA" id="ARBA00022840"/>
    </source>
</evidence>
<proteinExistence type="inferred from homology"/>
<dbReference type="CDD" id="cd03219">
    <property type="entry name" value="ABC_Mj1267_LivG_branched"/>
    <property type="match status" value="1"/>
</dbReference>
<dbReference type="GO" id="GO:0005524">
    <property type="term" value="F:ATP binding"/>
    <property type="evidence" value="ECO:0007669"/>
    <property type="project" value="UniProtKB-KW"/>
</dbReference>
<dbReference type="InterPro" id="IPR051120">
    <property type="entry name" value="ABC_AA/LPS_Transport"/>
</dbReference>
<dbReference type="SUPFAM" id="SSF52540">
    <property type="entry name" value="P-loop containing nucleoside triphosphate hydrolases"/>
    <property type="match status" value="1"/>
</dbReference>
<dbReference type="PANTHER" id="PTHR45772:SF9">
    <property type="entry name" value="CONSERVED COMPONENT OF ABC TRANSPORTER FOR NATURAL AMINO ACIDS"/>
    <property type="match status" value="1"/>
</dbReference>
<dbReference type="GO" id="GO:0005886">
    <property type="term" value="C:plasma membrane"/>
    <property type="evidence" value="ECO:0007669"/>
    <property type="project" value="TreeGrafter"/>
</dbReference>
<keyword evidence="2" id="KW-0813">Transport</keyword>
<keyword evidence="4 6" id="KW-0067">ATP-binding</keyword>
<accession>A0A8J7QYI4</accession>
<evidence type="ECO:0000313" key="7">
    <source>
        <dbReference type="Proteomes" id="UP000666240"/>
    </source>
</evidence>
<dbReference type="InterPro" id="IPR003439">
    <property type="entry name" value="ABC_transporter-like_ATP-bd"/>
</dbReference>
<dbReference type="GO" id="GO:0016887">
    <property type="term" value="F:ATP hydrolysis activity"/>
    <property type="evidence" value="ECO:0007669"/>
    <property type="project" value="InterPro"/>
</dbReference>
<dbReference type="Gene3D" id="3.40.50.300">
    <property type="entry name" value="P-loop containing nucleotide triphosphate hydrolases"/>
    <property type="match status" value="1"/>
</dbReference>
<evidence type="ECO:0000259" key="5">
    <source>
        <dbReference type="PROSITE" id="PS50893"/>
    </source>
</evidence>
<dbReference type="PROSITE" id="PS50893">
    <property type="entry name" value="ABC_TRANSPORTER_2"/>
    <property type="match status" value="1"/>
</dbReference>
<evidence type="ECO:0000256" key="1">
    <source>
        <dbReference type="ARBA" id="ARBA00005417"/>
    </source>
</evidence>
<evidence type="ECO:0000256" key="3">
    <source>
        <dbReference type="ARBA" id="ARBA00022741"/>
    </source>
</evidence>